<dbReference type="EMBL" id="JENY01000011">
    <property type="protein sequence ID" value="EXL08775.1"/>
    <property type="molecule type" value="Genomic_DNA"/>
</dbReference>
<evidence type="ECO:0000313" key="4">
    <source>
        <dbReference type="Proteomes" id="UP000019849"/>
    </source>
</evidence>
<dbReference type="OrthoDB" id="7210452at2"/>
<evidence type="ECO:0000313" key="5">
    <source>
        <dbReference type="Proteomes" id="UP000294958"/>
    </source>
</evidence>
<evidence type="ECO:0000259" key="1">
    <source>
        <dbReference type="Pfam" id="PF00535"/>
    </source>
</evidence>
<dbReference type="AlphaFoldDB" id="A0A011VJZ0"/>
<evidence type="ECO:0000313" key="2">
    <source>
        <dbReference type="EMBL" id="EXL08775.1"/>
    </source>
</evidence>
<dbReference type="eggNOG" id="COG0463">
    <property type="taxonomic scope" value="Bacteria"/>
</dbReference>
<proteinExistence type="predicted"/>
<dbReference type="Pfam" id="PF00535">
    <property type="entry name" value="Glycos_transf_2"/>
    <property type="match status" value="1"/>
</dbReference>
<dbReference type="RefSeq" id="WP_051520516.1">
    <property type="nucleotide sequence ID" value="NZ_KK073885.1"/>
</dbReference>
<dbReference type="GO" id="GO:0016758">
    <property type="term" value="F:hexosyltransferase activity"/>
    <property type="evidence" value="ECO:0007669"/>
    <property type="project" value="UniProtKB-ARBA"/>
</dbReference>
<accession>A0A011VJZ0</accession>
<dbReference type="InterPro" id="IPR001173">
    <property type="entry name" value="Glyco_trans_2-like"/>
</dbReference>
<comment type="caution">
    <text evidence="2">The sequence shown here is derived from an EMBL/GenBank/DDBJ whole genome shotgun (WGS) entry which is preliminary data.</text>
</comment>
<sequence>MAKLSLWQRINANLPPRLSYSLRKSVNHTTVSGFATYDEYYIRRFGERPGGDSAGYADPHPAYAPPTRKTEPSEILQYRRFAKECLETGEPEALLAASSQIPTRLWLHPTFRLDYFIALLLVGKFKEAREFAQDTLILGAFDQRSLLRMLGEAYLLDNKHLLGSILDHIAGETKFKMTLKEEIFANNTALNYLGAEACLRHGLKSRGSSVSPDLFFFWSNLRLRRGDFAGQLADFNRALAMLGLSEIGLKSEDRALSVTNLTSAADKRFPTGPLVSIAMSTFNSAATLGPVIESLLRQTYKNIEILVVDDCSGDTTVEIATLIARRDPRVRVFRQPQNGGTYRARNRALHEAKGKFFTCNDSDDWAHPVKIEELVTPLMENGDSIATIGNLLRINEDIGIRPRQRGYVQEDQSSLCYRKDWVVQNLGFYETVPFGADSEFLSRLRAVAGDSVVRISKPLLFADWSKSSLTGSLRTGITDGGTMAAARCKYRTMYRARHAAGQFFVAAGEAQE</sequence>
<organism evidence="2 4">
    <name type="scientific">Aquamicrobium defluvii</name>
    <dbReference type="NCBI Taxonomy" id="69279"/>
    <lineage>
        <taxon>Bacteria</taxon>
        <taxon>Pseudomonadati</taxon>
        <taxon>Pseudomonadota</taxon>
        <taxon>Alphaproteobacteria</taxon>
        <taxon>Hyphomicrobiales</taxon>
        <taxon>Phyllobacteriaceae</taxon>
        <taxon>Aquamicrobium</taxon>
    </lineage>
</organism>
<dbReference type="STRING" id="69279.BG36_02900"/>
<dbReference type="Proteomes" id="UP000019849">
    <property type="component" value="Unassembled WGS sequence"/>
</dbReference>
<dbReference type="InterPro" id="IPR029044">
    <property type="entry name" value="Nucleotide-diphossugar_trans"/>
</dbReference>
<keyword evidence="5" id="KW-1185">Reference proteome</keyword>
<reference evidence="2 4" key="1">
    <citation type="submission" date="2014-02" db="EMBL/GenBank/DDBJ databases">
        <title>Aquamicrobium defluvii Genome sequencing.</title>
        <authorList>
            <person name="Wang X."/>
        </authorList>
    </citation>
    <scope>NUCLEOTIDE SEQUENCE [LARGE SCALE GENOMIC DNA]</scope>
    <source>
        <strain evidence="2 4">W13Z1</strain>
    </source>
</reference>
<name>A0A011VJZ0_9HYPH</name>
<keyword evidence="2" id="KW-0808">Transferase</keyword>
<dbReference type="PANTHER" id="PTHR22916">
    <property type="entry name" value="GLYCOSYLTRANSFERASE"/>
    <property type="match status" value="1"/>
</dbReference>
<dbReference type="EMBL" id="SNZF01000009">
    <property type="protein sequence ID" value="TDR35478.1"/>
    <property type="molecule type" value="Genomic_DNA"/>
</dbReference>
<dbReference type="CDD" id="cd00761">
    <property type="entry name" value="Glyco_tranf_GTA_type"/>
    <property type="match status" value="1"/>
</dbReference>
<dbReference type="PATRIC" id="fig|69279.3.peg.1981"/>
<dbReference type="PANTHER" id="PTHR22916:SF3">
    <property type="entry name" value="UDP-GLCNAC:BETAGAL BETA-1,3-N-ACETYLGLUCOSAMINYLTRANSFERASE-LIKE PROTEIN 1"/>
    <property type="match status" value="1"/>
</dbReference>
<dbReference type="Gene3D" id="3.90.550.10">
    <property type="entry name" value="Spore Coat Polysaccharide Biosynthesis Protein SpsA, Chain A"/>
    <property type="match status" value="1"/>
</dbReference>
<reference evidence="3 5" key="2">
    <citation type="submission" date="2019-03" db="EMBL/GenBank/DDBJ databases">
        <title>Genomic Encyclopedia of Type Strains, Phase IV (KMG-IV): sequencing the most valuable type-strain genomes for metagenomic binning, comparative biology and taxonomic classification.</title>
        <authorList>
            <person name="Goeker M."/>
        </authorList>
    </citation>
    <scope>NUCLEOTIDE SEQUENCE [LARGE SCALE GENOMIC DNA]</scope>
    <source>
        <strain evidence="3 5">DSM 11603</strain>
    </source>
</reference>
<feature type="domain" description="Glycosyltransferase 2-like" evidence="1">
    <location>
        <begin position="276"/>
        <end position="407"/>
    </location>
</feature>
<dbReference type="HOGENOM" id="CLU_531739_0_0_5"/>
<dbReference type="Proteomes" id="UP000294958">
    <property type="component" value="Unassembled WGS sequence"/>
</dbReference>
<evidence type="ECO:0000313" key="3">
    <source>
        <dbReference type="EMBL" id="TDR35478.1"/>
    </source>
</evidence>
<dbReference type="SUPFAM" id="SSF53448">
    <property type="entry name" value="Nucleotide-diphospho-sugar transferases"/>
    <property type="match status" value="1"/>
</dbReference>
<protein>
    <submittedName>
        <fullName evidence="3">Glycosyl transferase family 2</fullName>
    </submittedName>
    <submittedName>
        <fullName evidence="2">Glycosyltransferase</fullName>
    </submittedName>
</protein>
<gene>
    <name evidence="2" type="ORF">BG36_02900</name>
    <name evidence="3" type="ORF">DES43_109116</name>
</gene>